<dbReference type="CDD" id="cd06131">
    <property type="entry name" value="DNA_pol_III_epsilon_Ecoli_like"/>
    <property type="match status" value="1"/>
</dbReference>
<keyword evidence="12" id="KW-0239">DNA-directed DNA polymerase</keyword>
<dbReference type="NCBIfam" id="TIGR00573">
    <property type="entry name" value="dnaq"/>
    <property type="match status" value="1"/>
</dbReference>
<dbReference type="SUPFAM" id="SSF53098">
    <property type="entry name" value="Ribonuclease H-like"/>
    <property type="match status" value="1"/>
</dbReference>
<keyword evidence="9" id="KW-0378">Hydrolase</keyword>
<dbReference type="FunFam" id="3.30.420.10:FF:000012">
    <property type="entry name" value="DNA polymerase III subunit epsilon"/>
    <property type="match status" value="1"/>
</dbReference>
<evidence type="ECO:0000256" key="7">
    <source>
        <dbReference type="ARBA" id="ARBA00022722"/>
    </source>
</evidence>
<evidence type="ECO:0000256" key="12">
    <source>
        <dbReference type="ARBA" id="ARBA00022932"/>
    </source>
</evidence>
<keyword evidence="6" id="KW-0235">DNA replication</keyword>
<dbReference type="NCBIfam" id="TIGR01406">
    <property type="entry name" value="dnaQ_proteo"/>
    <property type="match status" value="1"/>
</dbReference>
<organism evidence="15">
    <name type="scientific">hydrothermal vent metagenome</name>
    <dbReference type="NCBI Taxonomy" id="652676"/>
    <lineage>
        <taxon>unclassified sequences</taxon>
        <taxon>metagenomes</taxon>
        <taxon>ecological metagenomes</taxon>
    </lineage>
</organism>
<keyword evidence="13" id="KW-0464">Manganese</keyword>
<evidence type="ECO:0000256" key="8">
    <source>
        <dbReference type="ARBA" id="ARBA00022723"/>
    </source>
</evidence>
<dbReference type="GO" id="GO:0003677">
    <property type="term" value="F:DNA binding"/>
    <property type="evidence" value="ECO:0007669"/>
    <property type="project" value="InterPro"/>
</dbReference>
<dbReference type="Pfam" id="PF00929">
    <property type="entry name" value="RNase_T"/>
    <property type="match status" value="1"/>
</dbReference>
<comment type="cofactor">
    <cofactor evidence="1">
        <name>Mn(2+)</name>
        <dbReference type="ChEBI" id="CHEBI:29035"/>
    </cofactor>
</comment>
<dbReference type="SMART" id="SM00479">
    <property type="entry name" value="EXOIII"/>
    <property type="match status" value="1"/>
</dbReference>
<reference evidence="15" key="1">
    <citation type="submission" date="2018-06" db="EMBL/GenBank/DDBJ databases">
        <authorList>
            <person name="Zhirakovskaya E."/>
        </authorList>
    </citation>
    <scope>NUCLEOTIDE SEQUENCE</scope>
</reference>
<evidence type="ECO:0000256" key="13">
    <source>
        <dbReference type="ARBA" id="ARBA00023211"/>
    </source>
</evidence>
<sequence length="231" mass="26219">MREIVFDTETTGFHANGGDRVTEIGCVEVINYLPTGKTWQSYVNPEREIPQEVVKITGHETPFYRDKPKFAEVAEAFRAFVGDGRLVAHNASFDRGFINAELKRAGHNVFPDTQFFDTLVLARNMFPGASNSLDALCRRMDISLQSREFHGALLDAQLLAQVYLELNGGRETVLDFSSLEENQKQGSQDWIKRDPRKTPLPSQIHDDEKAAHQLLLNELGETAIWHRYSKL</sequence>
<feature type="domain" description="Exonuclease" evidence="14">
    <location>
        <begin position="2"/>
        <end position="172"/>
    </location>
</feature>
<evidence type="ECO:0000256" key="9">
    <source>
        <dbReference type="ARBA" id="ARBA00022801"/>
    </source>
</evidence>
<proteinExistence type="predicted"/>
<evidence type="ECO:0000256" key="4">
    <source>
        <dbReference type="ARBA" id="ARBA00022679"/>
    </source>
</evidence>
<keyword evidence="8" id="KW-0479">Metal-binding</keyword>
<keyword evidence="10" id="KW-0269">Exonuclease</keyword>
<keyword evidence="11" id="KW-0460">Magnesium</keyword>
<dbReference type="GO" id="GO:0005829">
    <property type="term" value="C:cytosol"/>
    <property type="evidence" value="ECO:0007669"/>
    <property type="project" value="TreeGrafter"/>
</dbReference>
<evidence type="ECO:0000259" key="14">
    <source>
        <dbReference type="SMART" id="SM00479"/>
    </source>
</evidence>
<dbReference type="PANTHER" id="PTHR30231">
    <property type="entry name" value="DNA POLYMERASE III SUBUNIT EPSILON"/>
    <property type="match status" value="1"/>
</dbReference>
<dbReference type="GO" id="GO:0045004">
    <property type="term" value="P:DNA replication proofreading"/>
    <property type="evidence" value="ECO:0007669"/>
    <property type="project" value="TreeGrafter"/>
</dbReference>
<dbReference type="NCBIfam" id="NF004316">
    <property type="entry name" value="PRK05711.1"/>
    <property type="match status" value="1"/>
</dbReference>
<dbReference type="PANTHER" id="PTHR30231:SF41">
    <property type="entry name" value="DNA POLYMERASE III SUBUNIT EPSILON"/>
    <property type="match status" value="1"/>
</dbReference>
<evidence type="ECO:0000313" key="15">
    <source>
        <dbReference type="EMBL" id="VAV96044.1"/>
    </source>
</evidence>
<evidence type="ECO:0000256" key="1">
    <source>
        <dbReference type="ARBA" id="ARBA00001936"/>
    </source>
</evidence>
<evidence type="ECO:0000256" key="10">
    <source>
        <dbReference type="ARBA" id="ARBA00022839"/>
    </source>
</evidence>
<dbReference type="InterPro" id="IPR006309">
    <property type="entry name" value="DnaQ_proteo"/>
</dbReference>
<dbReference type="InterPro" id="IPR006054">
    <property type="entry name" value="DnaQ"/>
</dbReference>
<keyword evidence="7" id="KW-0540">Nuclease</keyword>
<protein>
    <recommendedName>
        <fullName evidence="3">DNA polymerase III subunit epsilon</fullName>
    </recommendedName>
</protein>
<evidence type="ECO:0000256" key="6">
    <source>
        <dbReference type="ARBA" id="ARBA00022705"/>
    </source>
</evidence>
<dbReference type="InterPro" id="IPR013520">
    <property type="entry name" value="Ribonucl_H"/>
</dbReference>
<gene>
    <name evidence="15" type="ORF">MNBD_ALPHA06-1096</name>
</gene>
<dbReference type="InterPro" id="IPR036397">
    <property type="entry name" value="RNaseH_sf"/>
</dbReference>
<dbReference type="EMBL" id="UOEE01000215">
    <property type="protein sequence ID" value="VAV96044.1"/>
    <property type="molecule type" value="Genomic_DNA"/>
</dbReference>
<comment type="cofactor">
    <cofactor evidence="2">
        <name>Mg(2+)</name>
        <dbReference type="ChEBI" id="CHEBI:18420"/>
    </cofactor>
</comment>
<evidence type="ECO:0000256" key="2">
    <source>
        <dbReference type="ARBA" id="ARBA00001946"/>
    </source>
</evidence>
<keyword evidence="4 15" id="KW-0808">Transferase</keyword>
<dbReference type="InterPro" id="IPR012337">
    <property type="entry name" value="RNaseH-like_sf"/>
</dbReference>
<dbReference type="Gene3D" id="3.30.420.10">
    <property type="entry name" value="Ribonuclease H-like superfamily/Ribonuclease H"/>
    <property type="match status" value="1"/>
</dbReference>
<accession>A0A3B0RQY6</accession>
<evidence type="ECO:0000256" key="5">
    <source>
        <dbReference type="ARBA" id="ARBA00022695"/>
    </source>
</evidence>
<name>A0A3B0RQY6_9ZZZZ</name>
<dbReference type="GO" id="GO:0003887">
    <property type="term" value="F:DNA-directed DNA polymerase activity"/>
    <property type="evidence" value="ECO:0007669"/>
    <property type="project" value="UniProtKB-KW"/>
</dbReference>
<dbReference type="AlphaFoldDB" id="A0A3B0RQY6"/>
<dbReference type="GO" id="GO:0008408">
    <property type="term" value="F:3'-5' exonuclease activity"/>
    <property type="evidence" value="ECO:0007669"/>
    <property type="project" value="TreeGrafter"/>
</dbReference>
<evidence type="ECO:0000256" key="3">
    <source>
        <dbReference type="ARBA" id="ARBA00020352"/>
    </source>
</evidence>
<dbReference type="GO" id="GO:0046872">
    <property type="term" value="F:metal ion binding"/>
    <property type="evidence" value="ECO:0007669"/>
    <property type="project" value="UniProtKB-KW"/>
</dbReference>
<keyword evidence="5 15" id="KW-0548">Nucleotidyltransferase</keyword>
<evidence type="ECO:0000256" key="11">
    <source>
        <dbReference type="ARBA" id="ARBA00022842"/>
    </source>
</evidence>